<dbReference type="Pfam" id="PF19777">
    <property type="entry name" value="DUF6263"/>
    <property type="match status" value="1"/>
</dbReference>
<dbReference type="RefSeq" id="WP_377583379.1">
    <property type="nucleotide sequence ID" value="NZ_JBHTKA010000008.1"/>
</dbReference>
<proteinExistence type="predicted"/>
<protein>
    <submittedName>
        <fullName evidence="1">DUF6263 family protein</fullName>
    </submittedName>
</protein>
<dbReference type="Proteomes" id="UP001597112">
    <property type="component" value="Unassembled WGS sequence"/>
</dbReference>
<comment type="caution">
    <text evidence="1">The sequence shown here is derived from an EMBL/GenBank/DDBJ whole genome shotgun (WGS) entry which is preliminary data.</text>
</comment>
<name>A0ABW3KA74_9BACT</name>
<evidence type="ECO:0000313" key="2">
    <source>
        <dbReference type="Proteomes" id="UP001597112"/>
    </source>
</evidence>
<organism evidence="1 2">
    <name type="scientific">Ohtaekwangia kribbensis</name>
    <dbReference type="NCBI Taxonomy" id="688913"/>
    <lineage>
        <taxon>Bacteria</taxon>
        <taxon>Pseudomonadati</taxon>
        <taxon>Bacteroidota</taxon>
        <taxon>Cytophagia</taxon>
        <taxon>Cytophagales</taxon>
        <taxon>Fulvivirgaceae</taxon>
        <taxon>Ohtaekwangia</taxon>
    </lineage>
</organism>
<accession>A0ABW3KA74</accession>
<evidence type="ECO:0000313" key="1">
    <source>
        <dbReference type="EMBL" id="MFD1002356.1"/>
    </source>
</evidence>
<gene>
    <name evidence="1" type="ORF">ACFQ21_23725</name>
</gene>
<dbReference type="EMBL" id="JBHTKA010000008">
    <property type="protein sequence ID" value="MFD1002356.1"/>
    <property type="molecule type" value="Genomic_DNA"/>
</dbReference>
<sequence>MKALRFVVLVFIACAFTNPAKEVKLEYIFKVGDVHEWIQTTRQTITQSVPGAGEMSVNISLDGAMQLKVVALTATGAKVETTYSKIKMLMKMPAPMGDVTMDSEGTDDTMQNKMMKTMTKKPFYIFMNKQGVIEKVEGTENLYSGISELGMEPAAAEQAKQSLQQAMSEQSIKASIEMSLMQYPTAKVKTGDTWKNTVSTALNFPMQINNTWTFEKLEGTVASIVSDGIVVTVDKDKTTTINGMQAKVDLGGRQMTKGTVDLKSGWPSKMEVISEIKGKMTLLAGGMIPQDMDVPMEILSESTFTIN</sequence>
<reference evidence="2" key="1">
    <citation type="journal article" date="2019" name="Int. J. Syst. Evol. Microbiol.">
        <title>The Global Catalogue of Microorganisms (GCM) 10K type strain sequencing project: providing services to taxonomists for standard genome sequencing and annotation.</title>
        <authorList>
            <consortium name="The Broad Institute Genomics Platform"/>
            <consortium name="The Broad Institute Genome Sequencing Center for Infectious Disease"/>
            <person name="Wu L."/>
            <person name="Ma J."/>
        </authorList>
    </citation>
    <scope>NUCLEOTIDE SEQUENCE [LARGE SCALE GENOMIC DNA]</scope>
    <source>
        <strain evidence="2">CCUG 58938</strain>
    </source>
</reference>
<keyword evidence="2" id="KW-1185">Reference proteome</keyword>
<dbReference type="InterPro" id="IPR046230">
    <property type="entry name" value="DUF6263"/>
</dbReference>